<organism evidence="1 2">
    <name type="scientific">Dyadobacter jiangsuensis</name>
    <dbReference type="NCBI Taxonomy" id="1591085"/>
    <lineage>
        <taxon>Bacteria</taxon>
        <taxon>Pseudomonadati</taxon>
        <taxon>Bacteroidota</taxon>
        <taxon>Cytophagia</taxon>
        <taxon>Cytophagales</taxon>
        <taxon>Spirosomataceae</taxon>
        <taxon>Dyadobacter</taxon>
    </lineage>
</organism>
<accession>A0A2P8GIW7</accession>
<evidence type="ECO:0000313" key="1">
    <source>
        <dbReference type="EMBL" id="PSL33919.1"/>
    </source>
</evidence>
<name>A0A2P8GIW7_9BACT</name>
<reference evidence="1 2" key="1">
    <citation type="submission" date="2018-03" db="EMBL/GenBank/DDBJ databases">
        <title>Genomic Encyclopedia of Archaeal and Bacterial Type Strains, Phase II (KMG-II): from individual species to whole genera.</title>
        <authorList>
            <person name="Goeker M."/>
        </authorList>
    </citation>
    <scope>NUCLEOTIDE SEQUENCE [LARGE SCALE GENOMIC DNA]</scope>
    <source>
        <strain evidence="1 2">DSM 29057</strain>
    </source>
</reference>
<keyword evidence="2" id="KW-1185">Reference proteome</keyword>
<dbReference type="Proteomes" id="UP000241964">
    <property type="component" value="Unassembled WGS sequence"/>
</dbReference>
<proteinExistence type="predicted"/>
<gene>
    <name evidence="1" type="ORF">CLV60_101288</name>
</gene>
<sequence>MCVKSALRLTAYTHLYNLFYFPQIPPAIHHPLRRNQPAPPLLIGHCDGIDGAELP</sequence>
<evidence type="ECO:0000313" key="2">
    <source>
        <dbReference type="Proteomes" id="UP000241964"/>
    </source>
</evidence>
<protein>
    <submittedName>
        <fullName evidence="1">Uncharacterized protein</fullName>
    </submittedName>
</protein>
<dbReference type="AlphaFoldDB" id="A0A2P8GIW7"/>
<comment type="caution">
    <text evidence="1">The sequence shown here is derived from an EMBL/GenBank/DDBJ whole genome shotgun (WGS) entry which is preliminary data.</text>
</comment>
<dbReference type="EMBL" id="PYAS01000001">
    <property type="protein sequence ID" value="PSL33919.1"/>
    <property type="molecule type" value="Genomic_DNA"/>
</dbReference>